<keyword evidence="5" id="KW-0294">Fucose metabolism</keyword>
<dbReference type="Gene3D" id="3.40.50.11350">
    <property type="match status" value="1"/>
</dbReference>
<evidence type="ECO:0000256" key="7">
    <source>
        <dbReference type="ARBA" id="ARBA00025803"/>
    </source>
</evidence>
<dbReference type="EMBL" id="CAJVPV010003359">
    <property type="protein sequence ID" value="CAG8550050.1"/>
    <property type="molecule type" value="Genomic_DNA"/>
</dbReference>
<dbReference type="InterPro" id="IPR019378">
    <property type="entry name" value="GDP-Fuc_O-FucTrfase"/>
</dbReference>
<dbReference type="GO" id="GO:0006004">
    <property type="term" value="P:fucose metabolic process"/>
    <property type="evidence" value="ECO:0007669"/>
    <property type="project" value="UniProtKB-KW"/>
</dbReference>
<dbReference type="PANTHER" id="PTHR13398">
    <property type="entry name" value="GDP-FUCOSE PROTEIN O-FUCOSYLTRANSFERASE 2"/>
    <property type="match status" value="1"/>
</dbReference>
<evidence type="ECO:0000313" key="9">
    <source>
        <dbReference type="EMBL" id="CAG8550050.1"/>
    </source>
</evidence>
<keyword evidence="6" id="KW-0119">Carbohydrate metabolism</keyword>
<dbReference type="OrthoDB" id="2020419at2759"/>
<dbReference type="Pfam" id="PF10250">
    <property type="entry name" value="O-FucT"/>
    <property type="match status" value="1"/>
</dbReference>
<dbReference type="PANTHER" id="PTHR13398:SF0">
    <property type="entry name" value="GDP-FUCOSE PROTEIN O-FUCOSYLTRANSFERASE 2"/>
    <property type="match status" value="1"/>
</dbReference>
<name>A0A9N9B078_9GLOM</name>
<dbReference type="InterPro" id="IPR045130">
    <property type="entry name" value="OFUT2-like"/>
</dbReference>
<comment type="subcellular location">
    <subcellularLocation>
        <location evidence="1">Endoplasmic reticulum</location>
    </subcellularLocation>
</comment>
<keyword evidence="4" id="KW-0256">Endoplasmic reticulum</keyword>
<evidence type="ECO:0000256" key="4">
    <source>
        <dbReference type="ARBA" id="ARBA00022824"/>
    </source>
</evidence>
<evidence type="ECO:0000313" key="10">
    <source>
        <dbReference type="Proteomes" id="UP000789342"/>
    </source>
</evidence>
<reference evidence="9" key="1">
    <citation type="submission" date="2021-06" db="EMBL/GenBank/DDBJ databases">
        <authorList>
            <person name="Kallberg Y."/>
            <person name="Tangrot J."/>
            <person name="Rosling A."/>
        </authorList>
    </citation>
    <scope>NUCLEOTIDE SEQUENCE</scope>
    <source>
        <strain evidence="9">CL551</strain>
    </source>
</reference>
<dbReference type="AlphaFoldDB" id="A0A9N9B078"/>
<accession>A0A9N9B078</accession>
<dbReference type="Gene3D" id="3.40.50.11340">
    <property type="match status" value="1"/>
</dbReference>
<evidence type="ECO:0000256" key="8">
    <source>
        <dbReference type="ARBA" id="ARBA00026232"/>
    </source>
</evidence>
<comment type="pathway">
    <text evidence="2">Protein modification; protein glycosylation.</text>
</comment>
<proteinExistence type="inferred from homology"/>
<evidence type="ECO:0000256" key="1">
    <source>
        <dbReference type="ARBA" id="ARBA00004240"/>
    </source>
</evidence>
<evidence type="ECO:0000256" key="3">
    <source>
        <dbReference type="ARBA" id="ARBA00022679"/>
    </source>
</evidence>
<evidence type="ECO:0000256" key="6">
    <source>
        <dbReference type="ARBA" id="ARBA00023277"/>
    </source>
</evidence>
<keyword evidence="10" id="KW-1185">Reference proteome</keyword>
<protein>
    <recommendedName>
        <fullName evidence="8">GDP-fucose protein O-fucosyltransferase 2</fullName>
    </recommendedName>
</protein>
<dbReference type="GO" id="GO:0046922">
    <property type="term" value="F:peptide-O-fucosyltransferase activity"/>
    <property type="evidence" value="ECO:0007669"/>
    <property type="project" value="InterPro"/>
</dbReference>
<gene>
    <name evidence="9" type="ORF">AMORRO_LOCUS5531</name>
</gene>
<dbReference type="Proteomes" id="UP000789342">
    <property type="component" value="Unassembled WGS sequence"/>
</dbReference>
<comment type="caution">
    <text evidence="9">The sequence shown here is derived from an EMBL/GenBank/DDBJ whole genome shotgun (WGS) entry which is preliminary data.</text>
</comment>
<organism evidence="9 10">
    <name type="scientific">Acaulospora morrowiae</name>
    <dbReference type="NCBI Taxonomy" id="94023"/>
    <lineage>
        <taxon>Eukaryota</taxon>
        <taxon>Fungi</taxon>
        <taxon>Fungi incertae sedis</taxon>
        <taxon>Mucoromycota</taxon>
        <taxon>Glomeromycotina</taxon>
        <taxon>Glomeromycetes</taxon>
        <taxon>Diversisporales</taxon>
        <taxon>Acaulosporaceae</taxon>
        <taxon>Acaulospora</taxon>
    </lineage>
</organism>
<keyword evidence="3" id="KW-0808">Transferase</keyword>
<evidence type="ECO:0000256" key="5">
    <source>
        <dbReference type="ARBA" id="ARBA00023253"/>
    </source>
</evidence>
<dbReference type="GO" id="GO:0005783">
    <property type="term" value="C:endoplasmic reticulum"/>
    <property type="evidence" value="ECO:0007669"/>
    <property type="project" value="UniProtKB-SubCell"/>
</dbReference>
<sequence>MVARNLKLLIFASLLIWITITLLVTFTPSSDEKTTETNSDLLKVFTNSTEVKVTKIETVSSSSVSKEIDSTYSDILDAQINKKYCEIESKNGCRFLFAYCLPEQETSSNRHFITYTRIARKLNRTMVLTNVGQSRIRSDRMLPFSFYYDIDALRKNFPDVKFITQEDFRKWTKERHNKPGVVHARIERLEPKNTADLVKPDLKVLKDMRKFDFKFNNSTSFLQLNVGDYGSWASGKGNKKMLRFLINTLNSKKTEEVMLIVHDRKTLFKIKDPIPYAKHLVNAAEKIINGLGEYIAIHWRMEGGEVALMPKCTEQLVTYLKDLTSKTGINNIYFATDYPLSQRPQSDTFHKLSNKHHQAVKMLNSSFYLNTWVSTHSLDYLKEYTALSGPLEDELIGGGLQGILDKLVLIKGSYFISGPKGCCRTVSKYTRRVADERKKLIGKGVKRIKNIVDRWKI</sequence>
<evidence type="ECO:0000256" key="2">
    <source>
        <dbReference type="ARBA" id="ARBA00004922"/>
    </source>
</evidence>
<comment type="similarity">
    <text evidence="7">Belongs to the glycosyltransferase 68 family.</text>
</comment>